<dbReference type="GO" id="GO:0006950">
    <property type="term" value="P:response to stress"/>
    <property type="evidence" value="ECO:0007669"/>
    <property type="project" value="TreeGrafter"/>
</dbReference>
<reference evidence="6 8" key="2">
    <citation type="submission" date="2019-02" db="EMBL/GenBank/DDBJ databases">
        <title>Genomic Encyclopedia of Type Strains, Phase IV (KMG-IV): sequencing the most valuable type-strain genomes for metagenomic binning, comparative biology and taxonomic classification.</title>
        <authorList>
            <person name="Goeker M."/>
        </authorList>
    </citation>
    <scope>NUCLEOTIDE SEQUENCE [LARGE SCALE GENOMIC DNA]</scope>
    <source>
        <strain evidence="6 8">DSM 16618</strain>
    </source>
</reference>
<evidence type="ECO:0000259" key="4">
    <source>
        <dbReference type="PROSITE" id="PS50995"/>
    </source>
</evidence>
<dbReference type="Pfam" id="PF12802">
    <property type="entry name" value="MarR_2"/>
    <property type="match status" value="1"/>
</dbReference>
<dbReference type="Proteomes" id="UP000078084">
    <property type="component" value="Unassembled WGS sequence"/>
</dbReference>
<dbReference type="Gene3D" id="1.10.10.10">
    <property type="entry name" value="Winged helix-like DNA-binding domain superfamily/Winged helix DNA-binding domain"/>
    <property type="match status" value="1"/>
</dbReference>
<organism evidence="5 7">
    <name type="scientific">Kerstersia gyiorum</name>
    <dbReference type="NCBI Taxonomy" id="206506"/>
    <lineage>
        <taxon>Bacteria</taxon>
        <taxon>Pseudomonadati</taxon>
        <taxon>Pseudomonadota</taxon>
        <taxon>Betaproteobacteria</taxon>
        <taxon>Burkholderiales</taxon>
        <taxon>Alcaligenaceae</taxon>
        <taxon>Kerstersia</taxon>
    </lineage>
</organism>
<proteinExistence type="predicted"/>
<gene>
    <name evidence="5" type="ORF">AAV32_07630</name>
    <name evidence="6" type="ORF">EV679_2628</name>
</gene>
<dbReference type="PANTHER" id="PTHR33164:SF64">
    <property type="entry name" value="TRANSCRIPTIONAL REGULATOR SLYA"/>
    <property type="match status" value="1"/>
</dbReference>
<dbReference type="PANTHER" id="PTHR33164">
    <property type="entry name" value="TRANSCRIPTIONAL REGULATOR, MARR FAMILY"/>
    <property type="match status" value="1"/>
</dbReference>
<dbReference type="InterPro" id="IPR000835">
    <property type="entry name" value="HTH_MarR-typ"/>
</dbReference>
<dbReference type="SMART" id="SM00347">
    <property type="entry name" value="HTH_MARR"/>
    <property type="match status" value="1"/>
</dbReference>
<dbReference type="EMBL" id="SGWZ01000004">
    <property type="protein sequence ID" value="RZS67408.1"/>
    <property type="molecule type" value="Genomic_DNA"/>
</dbReference>
<dbReference type="STRING" id="206506.AAV32_07630"/>
<keyword evidence="2" id="KW-0238">DNA-binding</keyword>
<dbReference type="SUPFAM" id="SSF46785">
    <property type="entry name" value="Winged helix' DNA-binding domain"/>
    <property type="match status" value="1"/>
</dbReference>
<evidence type="ECO:0000313" key="7">
    <source>
        <dbReference type="Proteomes" id="UP000078084"/>
    </source>
</evidence>
<sequence length="153" mass="17142">MPYQETPRQRFGCLFVGVARRWRAALDASLAEVGLSDATWSPLVHIGRSGGGISQKDLAARVGIDTSTLVRLLDILSAKGLIERRQDPADRRANLLYLTPEGQSMLARIQQVLDVAETRMLADWDDETMQQLTDRLEQLDQRLRAGRTQEEPA</sequence>
<dbReference type="GO" id="GO:0003677">
    <property type="term" value="F:DNA binding"/>
    <property type="evidence" value="ECO:0007669"/>
    <property type="project" value="UniProtKB-KW"/>
</dbReference>
<protein>
    <submittedName>
        <fullName evidence="5 6">Transcriptional regulator</fullName>
    </submittedName>
</protein>
<evidence type="ECO:0000313" key="5">
    <source>
        <dbReference type="EMBL" id="KKO72185.1"/>
    </source>
</evidence>
<dbReference type="RefSeq" id="WP_068369889.1">
    <property type="nucleotide sequence ID" value="NZ_CBCSEB010000015.1"/>
</dbReference>
<dbReference type="PROSITE" id="PS50995">
    <property type="entry name" value="HTH_MARR_2"/>
    <property type="match status" value="1"/>
</dbReference>
<keyword evidence="1" id="KW-0805">Transcription regulation</keyword>
<dbReference type="PATRIC" id="fig|206506.3.peg.1632"/>
<keyword evidence="7" id="KW-1185">Reference proteome</keyword>
<dbReference type="InterPro" id="IPR036390">
    <property type="entry name" value="WH_DNA-bd_sf"/>
</dbReference>
<evidence type="ECO:0000313" key="6">
    <source>
        <dbReference type="EMBL" id="RZS67408.1"/>
    </source>
</evidence>
<dbReference type="AlphaFoldDB" id="A0A171KTG8"/>
<evidence type="ECO:0000256" key="2">
    <source>
        <dbReference type="ARBA" id="ARBA00023125"/>
    </source>
</evidence>
<reference evidence="5 7" key="1">
    <citation type="submission" date="2015-04" db="EMBL/GenBank/DDBJ databases">
        <title>Genome sequence of Kerstersia gyiorum CG1.</title>
        <authorList>
            <person name="Greninger A.L."/>
            <person name="Kozyreva V."/>
            <person name="Chaturvedi V."/>
        </authorList>
    </citation>
    <scope>NUCLEOTIDE SEQUENCE [LARGE SCALE GENOMIC DNA]</scope>
    <source>
        <strain evidence="5 7">CG1</strain>
    </source>
</reference>
<accession>A0A171KTG8</accession>
<feature type="domain" description="HTH marR-type" evidence="4">
    <location>
        <begin position="8"/>
        <end position="141"/>
    </location>
</feature>
<dbReference type="GO" id="GO:0003700">
    <property type="term" value="F:DNA-binding transcription factor activity"/>
    <property type="evidence" value="ECO:0007669"/>
    <property type="project" value="InterPro"/>
</dbReference>
<evidence type="ECO:0000313" key="8">
    <source>
        <dbReference type="Proteomes" id="UP000292039"/>
    </source>
</evidence>
<dbReference type="OrthoDB" id="6002259at2"/>
<comment type="caution">
    <text evidence="5">The sequence shown here is derived from an EMBL/GenBank/DDBJ whole genome shotgun (WGS) entry which is preliminary data.</text>
</comment>
<dbReference type="EMBL" id="LBNE01000003">
    <property type="protein sequence ID" value="KKO72185.1"/>
    <property type="molecule type" value="Genomic_DNA"/>
</dbReference>
<dbReference type="Proteomes" id="UP000292039">
    <property type="component" value="Unassembled WGS sequence"/>
</dbReference>
<dbReference type="InterPro" id="IPR036388">
    <property type="entry name" value="WH-like_DNA-bd_sf"/>
</dbReference>
<evidence type="ECO:0000256" key="3">
    <source>
        <dbReference type="ARBA" id="ARBA00023163"/>
    </source>
</evidence>
<dbReference type="GeneID" id="99726828"/>
<keyword evidence="3" id="KW-0804">Transcription</keyword>
<name>A0A171KTG8_9BURK</name>
<dbReference type="PRINTS" id="PR00598">
    <property type="entry name" value="HTHMARR"/>
</dbReference>
<evidence type="ECO:0000256" key="1">
    <source>
        <dbReference type="ARBA" id="ARBA00023015"/>
    </source>
</evidence>
<dbReference type="InterPro" id="IPR039422">
    <property type="entry name" value="MarR/SlyA-like"/>
</dbReference>